<reference evidence="1" key="1">
    <citation type="submission" date="2014-11" db="EMBL/GenBank/DDBJ databases">
        <authorList>
            <person name="Amaro Gonzalez C."/>
        </authorList>
    </citation>
    <scope>NUCLEOTIDE SEQUENCE</scope>
</reference>
<protein>
    <submittedName>
        <fullName evidence="1">Uncharacterized protein</fullName>
    </submittedName>
</protein>
<accession>A0A0E9W2S8</accession>
<name>A0A0E9W2S8_ANGAN</name>
<dbReference type="AlphaFoldDB" id="A0A0E9W2S8"/>
<organism evidence="1">
    <name type="scientific">Anguilla anguilla</name>
    <name type="common">European freshwater eel</name>
    <name type="synonym">Muraena anguilla</name>
    <dbReference type="NCBI Taxonomy" id="7936"/>
    <lineage>
        <taxon>Eukaryota</taxon>
        <taxon>Metazoa</taxon>
        <taxon>Chordata</taxon>
        <taxon>Craniata</taxon>
        <taxon>Vertebrata</taxon>
        <taxon>Euteleostomi</taxon>
        <taxon>Actinopterygii</taxon>
        <taxon>Neopterygii</taxon>
        <taxon>Teleostei</taxon>
        <taxon>Anguilliformes</taxon>
        <taxon>Anguillidae</taxon>
        <taxon>Anguilla</taxon>
    </lineage>
</organism>
<dbReference type="EMBL" id="GBXM01024737">
    <property type="protein sequence ID" value="JAH83840.1"/>
    <property type="molecule type" value="Transcribed_RNA"/>
</dbReference>
<proteinExistence type="predicted"/>
<sequence length="21" mass="2406">MGNCKYSAAFLKLLNVSNYIR</sequence>
<reference evidence="1" key="2">
    <citation type="journal article" date="2015" name="Fish Shellfish Immunol.">
        <title>Early steps in the European eel (Anguilla anguilla)-Vibrio vulnificus interaction in the gills: Role of the RtxA13 toxin.</title>
        <authorList>
            <person name="Callol A."/>
            <person name="Pajuelo D."/>
            <person name="Ebbesson L."/>
            <person name="Teles M."/>
            <person name="MacKenzie S."/>
            <person name="Amaro C."/>
        </authorList>
    </citation>
    <scope>NUCLEOTIDE SEQUENCE</scope>
</reference>
<evidence type="ECO:0000313" key="1">
    <source>
        <dbReference type="EMBL" id="JAH83840.1"/>
    </source>
</evidence>